<evidence type="ECO:0000313" key="1">
    <source>
        <dbReference type="EMBL" id="GCC48465.1"/>
    </source>
</evidence>
<dbReference type="EMBL" id="BEZZ01241389">
    <property type="protein sequence ID" value="GCC48465.1"/>
    <property type="molecule type" value="Genomic_DNA"/>
</dbReference>
<dbReference type="AlphaFoldDB" id="A0A401U0P5"/>
<feature type="non-terminal residue" evidence="1">
    <location>
        <position position="1"/>
    </location>
</feature>
<accession>A0A401U0P5</accession>
<name>A0A401U0P5_CHIPU</name>
<organism evidence="1 2">
    <name type="scientific">Chiloscyllium punctatum</name>
    <name type="common">Brownbanded bambooshark</name>
    <name type="synonym">Hemiscyllium punctatum</name>
    <dbReference type="NCBI Taxonomy" id="137246"/>
    <lineage>
        <taxon>Eukaryota</taxon>
        <taxon>Metazoa</taxon>
        <taxon>Chordata</taxon>
        <taxon>Craniata</taxon>
        <taxon>Vertebrata</taxon>
        <taxon>Chondrichthyes</taxon>
        <taxon>Elasmobranchii</taxon>
        <taxon>Galeomorphii</taxon>
        <taxon>Galeoidea</taxon>
        <taxon>Orectolobiformes</taxon>
        <taxon>Hemiscylliidae</taxon>
        <taxon>Chiloscyllium</taxon>
    </lineage>
</organism>
<evidence type="ECO:0000313" key="2">
    <source>
        <dbReference type="Proteomes" id="UP000287033"/>
    </source>
</evidence>
<proteinExistence type="predicted"/>
<reference evidence="1 2" key="1">
    <citation type="journal article" date="2018" name="Nat. Ecol. Evol.">
        <title>Shark genomes provide insights into elasmobranch evolution and the origin of vertebrates.</title>
        <authorList>
            <person name="Hara Y"/>
            <person name="Yamaguchi K"/>
            <person name="Onimaru K"/>
            <person name="Kadota M"/>
            <person name="Koyanagi M"/>
            <person name="Keeley SD"/>
            <person name="Tatsumi K"/>
            <person name="Tanaka K"/>
            <person name="Motone F"/>
            <person name="Kageyama Y"/>
            <person name="Nozu R"/>
            <person name="Adachi N"/>
            <person name="Nishimura O"/>
            <person name="Nakagawa R"/>
            <person name="Tanegashima C"/>
            <person name="Kiyatake I"/>
            <person name="Matsumoto R"/>
            <person name="Murakumo K"/>
            <person name="Nishida K"/>
            <person name="Terakita A"/>
            <person name="Kuratani S"/>
            <person name="Sato K"/>
            <person name="Hyodo S Kuraku.S."/>
        </authorList>
    </citation>
    <scope>NUCLEOTIDE SEQUENCE [LARGE SCALE GENOMIC DNA]</scope>
</reference>
<protein>
    <submittedName>
        <fullName evidence="1">Uncharacterized protein</fullName>
    </submittedName>
</protein>
<comment type="caution">
    <text evidence="1">The sequence shown here is derived from an EMBL/GenBank/DDBJ whole genome shotgun (WGS) entry which is preliminary data.</text>
</comment>
<keyword evidence="2" id="KW-1185">Reference proteome</keyword>
<gene>
    <name evidence="1" type="ORF">chiPu_0032602</name>
</gene>
<sequence length="36" mass="3917">FQLPNVESVNILKDDVSLPPGLGCTLCALFCWRLPG</sequence>
<dbReference type="Proteomes" id="UP000287033">
    <property type="component" value="Unassembled WGS sequence"/>
</dbReference>